<keyword evidence="6 8" id="KW-0472">Membrane</keyword>
<feature type="transmembrane region" description="Helical" evidence="8">
    <location>
        <begin position="172"/>
        <end position="198"/>
    </location>
</feature>
<dbReference type="EMBL" id="CP001802">
    <property type="protein sequence ID" value="ACY20752.1"/>
    <property type="molecule type" value="Genomic_DNA"/>
</dbReference>
<feature type="region of interest" description="Disordered" evidence="7">
    <location>
        <begin position="671"/>
        <end position="703"/>
    </location>
</feature>
<dbReference type="GO" id="GO:0016020">
    <property type="term" value="C:membrane"/>
    <property type="evidence" value="ECO:0007669"/>
    <property type="project" value="UniProtKB-SubCell"/>
</dbReference>
<evidence type="ECO:0000256" key="6">
    <source>
        <dbReference type="ARBA" id="ARBA00023136"/>
    </source>
</evidence>
<dbReference type="InterPro" id="IPR038770">
    <property type="entry name" value="Na+/solute_symporter_sf"/>
</dbReference>
<dbReference type="GO" id="GO:1902600">
    <property type="term" value="P:proton transmembrane transport"/>
    <property type="evidence" value="ECO:0007669"/>
    <property type="project" value="InterPro"/>
</dbReference>
<evidence type="ECO:0000256" key="3">
    <source>
        <dbReference type="ARBA" id="ARBA00022692"/>
    </source>
</evidence>
<feature type="transmembrane region" description="Helical" evidence="8">
    <location>
        <begin position="101"/>
        <end position="125"/>
    </location>
</feature>
<feature type="transmembrane region" description="Helical" evidence="8">
    <location>
        <begin position="204"/>
        <end position="222"/>
    </location>
</feature>
<feature type="transmembrane region" description="Helical" evidence="8">
    <location>
        <begin position="322"/>
        <end position="344"/>
    </location>
</feature>
<evidence type="ECO:0000256" key="7">
    <source>
        <dbReference type="SAM" id="MobiDB-lite"/>
    </source>
</evidence>
<feature type="transmembrane region" description="Helical" evidence="8">
    <location>
        <begin position="295"/>
        <end position="315"/>
    </location>
</feature>
<keyword evidence="3 8" id="KW-0812">Transmembrane</keyword>
<dbReference type="GO" id="GO:0015297">
    <property type="term" value="F:antiporter activity"/>
    <property type="evidence" value="ECO:0007669"/>
    <property type="project" value="InterPro"/>
</dbReference>
<feature type="transmembrane region" description="Helical" evidence="8">
    <location>
        <begin position="39"/>
        <end position="57"/>
    </location>
</feature>
<dbReference type="Proteomes" id="UP000001219">
    <property type="component" value="Chromosome"/>
</dbReference>
<evidence type="ECO:0000313" key="11">
    <source>
        <dbReference type="Proteomes" id="UP000001219"/>
    </source>
</evidence>
<dbReference type="RefSeq" id="WP_012833320.1">
    <property type="nucleotide sequence ID" value="NC_013441.1"/>
</dbReference>
<evidence type="ECO:0000256" key="1">
    <source>
        <dbReference type="ARBA" id="ARBA00004141"/>
    </source>
</evidence>
<feature type="transmembrane region" description="Helical" evidence="8">
    <location>
        <begin position="243"/>
        <end position="275"/>
    </location>
</feature>
<name>D0L6W7_GORB4</name>
<feature type="transmembrane region" description="Helical" evidence="8">
    <location>
        <begin position="370"/>
        <end position="395"/>
    </location>
</feature>
<proteinExistence type="predicted"/>
<evidence type="ECO:0000256" key="2">
    <source>
        <dbReference type="ARBA" id="ARBA00022448"/>
    </source>
</evidence>
<dbReference type="Pfam" id="PF00999">
    <property type="entry name" value="Na_H_Exchanger"/>
    <property type="match status" value="1"/>
</dbReference>
<reference evidence="11" key="1">
    <citation type="submission" date="2009-10" db="EMBL/GenBank/DDBJ databases">
        <title>The complete chromosome of Gordonia bronchialis DSM 43247.</title>
        <authorList>
            <consortium name="US DOE Joint Genome Institute (JGI-PGF)"/>
            <person name="Lucas S."/>
            <person name="Copeland A."/>
            <person name="Lapidus A."/>
            <person name="Glavina del Rio T."/>
            <person name="Dalin E."/>
            <person name="Tice H."/>
            <person name="Bruce D."/>
            <person name="Goodwin L."/>
            <person name="Pitluck S."/>
            <person name="Kyrpides N."/>
            <person name="Mavromatis K."/>
            <person name="Ivanova N."/>
            <person name="Ovchinnikova G."/>
            <person name="Saunders E."/>
            <person name="Brettin T."/>
            <person name="Detter J.C."/>
            <person name="Han C."/>
            <person name="Larimer F."/>
            <person name="Land M."/>
            <person name="Hauser L."/>
            <person name="Markowitz V."/>
            <person name="Cheng J.-F."/>
            <person name="Hugenholtz P."/>
            <person name="Woyke T."/>
            <person name="Wu D."/>
            <person name="Jando M."/>
            <person name="Schneider S."/>
            <person name="Goeker M."/>
            <person name="Klenk H.-P."/>
            <person name="Eisen J.A."/>
        </authorList>
    </citation>
    <scope>NUCLEOTIDE SEQUENCE [LARGE SCALE GENOMIC DNA]</scope>
    <source>
        <strain evidence="11">ATCC 25592 / DSM 43247 / BCRC 13721 / JCM 3198 / KCTC 3076 / NBRC 16047 / NCTC 10667</strain>
    </source>
</reference>
<evidence type="ECO:0000256" key="4">
    <source>
        <dbReference type="ARBA" id="ARBA00022989"/>
    </source>
</evidence>
<reference evidence="10 11" key="2">
    <citation type="journal article" date="2010" name="Stand. Genomic Sci.">
        <title>Complete genome sequence of Gordonia bronchialis type strain (3410).</title>
        <authorList>
            <person name="Ivanova N."/>
            <person name="Sikorski J."/>
            <person name="Jando M."/>
            <person name="Lapidus A."/>
            <person name="Nolan M."/>
            <person name="Lucas S."/>
            <person name="Del Rio T.G."/>
            <person name="Tice H."/>
            <person name="Copeland A."/>
            <person name="Cheng J.F."/>
            <person name="Chen F."/>
            <person name="Bruce D."/>
            <person name="Goodwin L."/>
            <person name="Pitluck S."/>
            <person name="Mavromatis K."/>
            <person name="Ovchinnikova G."/>
            <person name="Pati A."/>
            <person name="Chen A."/>
            <person name="Palaniappan K."/>
            <person name="Land M."/>
            <person name="Hauser L."/>
            <person name="Chang Y.J."/>
            <person name="Jeffries C.D."/>
            <person name="Chain P."/>
            <person name="Saunders E."/>
            <person name="Han C."/>
            <person name="Detter J.C."/>
            <person name="Brettin T."/>
            <person name="Rohde M."/>
            <person name="Goker M."/>
            <person name="Bristow J."/>
            <person name="Eisen J.A."/>
            <person name="Markowitz V."/>
            <person name="Hugenholtz P."/>
            <person name="Klenk H.P."/>
            <person name="Kyrpides N.C."/>
        </authorList>
    </citation>
    <scope>NUCLEOTIDE SEQUENCE [LARGE SCALE GENOMIC DNA]</scope>
    <source>
        <strain evidence="11">ATCC 25592 / DSM 43247 / BCRC 13721 / JCM 3198 / KCTC 3076 / NBRC 16047 / NCTC 10667</strain>
    </source>
</reference>
<keyword evidence="4 8" id="KW-1133">Transmembrane helix</keyword>
<accession>D0L6W7</accession>
<dbReference type="InterPro" id="IPR006153">
    <property type="entry name" value="Cation/H_exchanger_TM"/>
</dbReference>
<dbReference type="KEGG" id="gbr:Gbro_1474"/>
<evidence type="ECO:0000256" key="8">
    <source>
        <dbReference type="SAM" id="Phobius"/>
    </source>
</evidence>
<dbReference type="Gene3D" id="1.20.1530.20">
    <property type="match status" value="1"/>
</dbReference>
<evidence type="ECO:0000256" key="5">
    <source>
        <dbReference type="ARBA" id="ARBA00023065"/>
    </source>
</evidence>
<evidence type="ECO:0000313" key="10">
    <source>
        <dbReference type="EMBL" id="ACY20752.1"/>
    </source>
</evidence>
<keyword evidence="5" id="KW-0406">Ion transport</keyword>
<comment type="subcellular location">
    <subcellularLocation>
        <location evidence="1">Membrane</location>
        <topology evidence="1">Multi-pass membrane protein</topology>
    </subcellularLocation>
</comment>
<dbReference type="AlphaFoldDB" id="D0L6W7"/>
<evidence type="ECO:0000259" key="9">
    <source>
        <dbReference type="Pfam" id="PF00999"/>
    </source>
</evidence>
<feature type="transmembrane region" description="Helical" evidence="8">
    <location>
        <begin position="69"/>
        <end position="89"/>
    </location>
</feature>
<keyword evidence="11" id="KW-1185">Reference proteome</keyword>
<dbReference type="STRING" id="526226.Gbro_1474"/>
<keyword evidence="2" id="KW-0813">Transport</keyword>
<dbReference type="OrthoDB" id="9793589at2"/>
<dbReference type="HOGENOM" id="CLU_005126_10_2_11"/>
<dbReference type="PANTHER" id="PTHR32468:SF0">
    <property type="entry name" value="K(+)_H(+) ANTIPORTER 1"/>
    <property type="match status" value="1"/>
</dbReference>
<dbReference type="InterPro" id="IPR050794">
    <property type="entry name" value="CPA2_transporter"/>
</dbReference>
<sequence length="703" mass="73593">MDKHWIFFLLLDVGVIIAAARIGGAIARKFRQPAVVGEIAAGIALGPSLLGLIPGGIDTWLFPSDVRPLLGALAQIGLVLFMFIVGLELDMRLIRGRERASASISLSSIAVPFALGAALAVVLYPKHDVVDGKTIEFLAFALFLGIAMSITAFPVLARILTDRGMMRTPPGVFSLASAAIDDIVAWTLLAFVIAVISGGSPLEVARIVGLSLVYAAIMFLVVRPLLAKLITWRDSAGRMTPDLLAVILIGLFLSAAVTDIIGIHQIFGAFLFGAMMPKVGAEQLHREILERLEQVSVLLLLPMFFVVTGFSVDLAGIGLGGLWQLGLVLIVAVAGKFVGAYFGARVSAIPKRQSAAIAVLMNTRGLTELVILNAGLTLGVLTTELFSMMVVMALVTTVLTEPLLRLVYPDSVVANDIAAAERRLLGVGTTSRVMIVLPNLDGTPEELVARHRRLLGVGAGHDVVLVALLPTAPPGTVLEVGIPVIPDFAAMASAVEELNAVGSSLVGPTSVSVLCRFSADPVADLTQMAENANPDFIFLDAADIEVATRLSIAPVALVNETASADDEDTAVVCSVDDSRSGRTAILVAASLAVADVRRLVIETSMSRRRLAADLQAVRDRGVEVDIVANVKGALGQRLPLVVSASGTDPAVGIPARPLVVVDNSGTSEEALGDRADRLFLPRSSADSTPSAASSTTASSPEGH</sequence>
<protein>
    <submittedName>
        <fullName evidence="10">Sodium/hydrogen exchanger</fullName>
    </submittedName>
</protein>
<feature type="domain" description="Cation/H+ exchanger transmembrane" evidence="9">
    <location>
        <begin position="18"/>
        <end position="403"/>
    </location>
</feature>
<feature type="transmembrane region" description="Helical" evidence="8">
    <location>
        <begin position="137"/>
        <end position="160"/>
    </location>
</feature>
<organism evidence="10 11">
    <name type="scientific">Gordonia bronchialis (strain ATCC 25592 / DSM 43247 / BCRC 13721 / JCM 3198 / KCTC 3076 / NBRC 16047 / NCTC 10667)</name>
    <name type="common">Rhodococcus bronchialis</name>
    <dbReference type="NCBI Taxonomy" id="526226"/>
    <lineage>
        <taxon>Bacteria</taxon>
        <taxon>Bacillati</taxon>
        <taxon>Actinomycetota</taxon>
        <taxon>Actinomycetes</taxon>
        <taxon>Mycobacteriales</taxon>
        <taxon>Gordoniaceae</taxon>
        <taxon>Gordonia</taxon>
    </lineage>
</organism>
<feature type="transmembrane region" description="Helical" evidence="8">
    <location>
        <begin position="6"/>
        <end position="27"/>
    </location>
</feature>
<dbReference type="PANTHER" id="PTHR32468">
    <property type="entry name" value="CATION/H + ANTIPORTER"/>
    <property type="match status" value="1"/>
</dbReference>
<dbReference type="eggNOG" id="COG0475">
    <property type="taxonomic scope" value="Bacteria"/>
</dbReference>
<feature type="compositionally biased region" description="Low complexity" evidence="7">
    <location>
        <begin position="683"/>
        <end position="703"/>
    </location>
</feature>
<gene>
    <name evidence="10" type="ordered locus">Gbro_1474</name>
</gene>